<gene>
    <name evidence="1" type="ORF">BPAE_0058g00290</name>
</gene>
<dbReference type="EMBL" id="PQXI01000058">
    <property type="protein sequence ID" value="TGO26510.1"/>
    <property type="molecule type" value="Genomic_DNA"/>
</dbReference>
<dbReference type="AlphaFoldDB" id="A0A4Z1FT67"/>
<organism evidence="1 2">
    <name type="scientific">Botrytis paeoniae</name>
    <dbReference type="NCBI Taxonomy" id="278948"/>
    <lineage>
        <taxon>Eukaryota</taxon>
        <taxon>Fungi</taxon>
        <taxon>Dikarya</taxon>
        <taxon>Ascomycota</taxon>
        <taxon>Pezizomycotina</taxon>
        <taxon>Leotiomycetes</taxon>
        <taxon>Helotiales</taxon>
        <taxon>Sclerotiniaceae</taxon>
        <taxon>Botrytis</taxon>
    </lineage>
</organism>
<dbReference type="Proteomes" id="UP000297910">
    <property type="component" value="Unassembled WGS sequence"/>
</dbReference>
<evidence type="ECO:0000313" key="2">
    <source>
        <dbReference type="Proteomes" id="UP000297910"/>
    </source>
</evidence>
<protein>
    <submittedName>
        <fullName evidence="1">Uncharacterized protein</fullName>
    </submittedName>
</protein>
<comment type="caution">
    <text evidence="1">The sequence shown here is derived from an EMBL/GenBank/DDBJ whole genome shotgun (WGS) entry which is preliminary data.</text>
</comment>
<name>A0A4Z1FT67_9HELO</name>
<keyword evidence="2" id="KW-1185">Reference proteome</keyword>
<reference evidence="1 2" key="1">
    <citation type="submission" date="2017-12" db="EMBL/GenBank/DDBJ databases">
        <title>Comparative genomics of Botrytis spp.</title>
        <authorList>
            <person name="Valero-Jimenez C.A."/>
            <person name="Tapia P."/>
            <person name="Veloso J."/>
            <person name="Silva-Moreno E."/>
            <person name="Staats M."/>
            <person name="Valdes J.H."/>
            <person name="Van Kan J.A.L."/>
        </authorList>
    </citation>
    <scope>NUCLEOTIDE SEQUENCE [LARGE SCALE GENOMIC DNA]</scope>
    <source>
        <strain evidence="1 2">Bp0003</strain>
    </source>
</reference>
<evidence type="ECO:0000313" key="1">
    <source>
        <dbReference type="EMBL" id="TGO26510.1"/>
    </source>
</evidence>
<sequence>MSGHGSHHSSDAYGGTVISASVGMGMLRSAFPEGREPVPQVERALFDKNHCGACDASTDYSSSA</sequence>
<accession>A0A4Z1FT67</accession>
<proteinExistence type="predicted"/>